<proteinExistence type="predicted"/>
<organism evidence="1">
    <name type="scientific">Ixodes scapularis</name>
    <name type="common">Black-legged tick</name>
    <name type="synonym">Deer tick</name>
    <dbReference type="NCBI Taxonomy" id="6945"/>
    <lineage>
        <taxon>Eukaryota</taxon>
        <taxon>Metazoa</taxon>
        <taxon>Ecdysozoa</taxon>
        <taxon>Arthropoda</taxon>
        <taxon>Chelicerata</taxon>
        <taxon>Arachnida</taxon>
        <taxon>Acari</taxon>
        <taxon>Parasitiformes</taxon>
        <taxon>Ixodida</taxon>
        <taxon>Ixodoidea</taxon>
        <taxon>Ixodidae</taxon>
        <taxon>Ixodinae</taxon>
        <taxon>Ixodes</taxon>
    </lineage>
</organism>
<protein>
    <submittedName>
        <fullName evidence="1">Uncharacterized protein</fullName>
    </submittedName>
</protein>
<name>A0A4D5RCH1_IXOSC</name>
<reference evidence="1" key="1">
    <citation type="submission" date="2019-04" db="EMBL/GenBank/DDBJ databases">
        <title>An insight into the mialome of Ixodes scapularis.</title>
        <authorList>
            <person name="Ribeiro J.M."/>
            <person name="Mather T.N."/>
            <person name="Karim S."/>
        </authorList>
    </citation>
    <scope>NUCLEOTIDE SEQUENCE</scope>
</reference>
<dbReference type="EMBL" id="GHJT01000882">
    <property type="protein sequence ID" value="MOY34853.1"/>
    <property type="molecule type" value="Transcribed_RNA"/>
</dbReference>
<accession>A0A4D5RCH1</accession>
<evidence type="ECO:0000313" key="1">
    <source>
        <dbReference type="EMBL" id="MOY34853.1"/>
    </source>
</evidence>
<dbReference type="AlphaFoldDB" id="A0A4D5RCH1"/>
<sequence length="67" mass="7587">MKFLCRRSPAVCFSSRLLFLPFVSSLTHLPLGGFYMCYLTLYICTVTDFSHVQATITDKSTTSISLR</sequence>